<feature type="region of interest" description="Disordered" evidence="1">
    <location>
        <begin position="102"/>
        <end position="132"/>
    </location>
</feature>
<proteinExistence type="predicted"/>
<dbReference type="AlphaFoldDB" id="V6LQA8"/>
<sequence>MPKCCAISCGHTVWKFTQIAQFWISSNLEWKTKIAVKWYTNCWNLAGNWARSTSTIWLSTSRLFTVFTPWTWVKFTLSRTTPSSLSIWLSWRSLLTSRARTSASGAAESPGSAESPRSAAASPPRWTAADRL</sequence>
<feature type="compositionally biased region" description="Low complexity" evidence="1">
    <location>
        <begin position="102"/>
        <end position="125"/>
    </location>
</feature>
<name>V6LQA8_9EUKA</name>
<evidence type="ECO:0000256" key="1">
    <source>
        <dbReference type="SAM" id="MobiDB-lite"/>
    </source>
</evidence>
<gene>
    <name evidence="2" type="ORF">SS50377_13227</name>
</gene>
<organism evidence="2">
    <name type="scientific">Spironucleus salmonicida</name>
    <dbReference type="NCBI Taxonomy" id="348837"/>
    <lineage>
        <taxon>Eukaryota</taxon>
        <taxon>Metamonada</taxon>
        <taxon>Diplomonadida</taxon>
        <taxon>Hexamitidae</taxon>
        <taxon>Hexamitinae</taxon>
        <taxon>Spironucleus</taxon>
    </lineage>
</organism>
<reference evidence="2" key="1">
    <citation type="journal article" date="2014" name="PLoS Genet.">
        <title>The Genome of Spironucleus salmonicida Highlights a Fish Pathogen Adapted to Fluctuating Environments.</title>
        <authorList>
            <person name="Xu F."/>
            <person name="Jerlstrom-Hultqvist J."/>
            <person name="Einarsson E."/>
            <person name="Astvaldsson A."/>
            <person name="Svard S.G."/>
            <person name="Andersson J.O."/>
        </authorList>
    </citation>
    <scope>NUCLEOTIDE SEQUENCE</scope>
</reference>
<protein>
    <submittedName>
        <fullName evidence="2">Uncharacterized protein</fullName>
    </submittedName>
</protein>
<accession>V6LQA8</accession>
<evidence type="ECO:0000313" key="2">
    <source>
        <dbReference type="EMBL" id="EST46765.1"/>
    </source>
</evidence>
<dbReference type="EMBL" id="KI546065">
    <property type="protein sequence ID" value="EST46765.1"/>
    <property type="molecule type" value="Genomic_DNA"/>
</dbReference>